<dbReference type="InterPro" id="IPR029058">
    <property type="entry name" value="AB_hydrolase_fold"/>
</dbReference>
<dbReference type="PANTHER" id="PTHR37946:SF1">
    <property type="entry name" value="SLL1969 PROTEIN"/>
    <property type="match status" value="1"/>
</dbReference>
<dbReference type="EMBL" id="JAAVJL010000001">
    <property type="protein sequence ID" value="NMF57521.1"/>
    <property type="molecule type" value="Genomic_DNA"/>
</dbReference>
<sequence length="310" mass="34960">MSNSSPQQECSQAQNFILFAQHGWADTYHDINYLAQALVDQSSRSNIPIYTPDLGWINTWLTITPLIDKVERIAIEAIAQYPDLPLRIVGHSMGGLIWLEVLNRHQEWWHKVHSLVLVASPVGGSDLGRLFDPLRLFPLIARDLGTNRRPIAEAIASQIPTLSIVGNVGNHTDGTVPIGCSQFNYASLVYLDGLRHPTLKNHPRVAEAIRQFWNRPVIAPLPTDSASQLITKLRAIDLTETNNQSFQYAQVIKTYPDDTKLWVWKNYLQVTHIFVSDSIAEDQGSIDRCIYTAFTGWKDQDKLVIALKNL</sequence>
<evidence type="ECO:0000313" key="3">
    <source>
        <dbReference type="Proteomes" id="UP000738376"/>
    </source>
</evidence>
<dbReference type="InterPro" id="IPR012908">
    <property type="entry name" value="PGAP1-ab_dom-like"/>
</dbReference>
<accession>A0ABX1LR58</accession>
<dbReference type="PANTHER" id="PTHR37946">
    <property type="entry name" value="SLL1969 PROTEIN"/>
    <property type="match status" value="1"/>
</dbReference>
<dbReference type="RefSeq" id="WP_169362543.1">
    <property type="nucleotide sequence ID" value="NZ_JAAVJL010000001.1"/>
</dbReference>
<dbReference type="SUPFAM" id="SSF53474">
    <property type="entry name" value="alpha/beta-Hydrolases"/>
    <property type="match status" value="1"/>
</dbReference>
<proteinExistence type="predicted"/>
<feature type="domain" description="GPI inositol-deacylase PGAP1-like alpha/beta" evidence="1">
    <location>
        <begin position="86"/>
        <end position="167"/>
    </location>
</feature>
<name>A0ABX1LR58_9CYAN</name>
<dbReference type="Pfam" id="PF07819">
    <property type="entry name" value="PGAP1"/>
    <property type="match status" value="1"/>
</dbReference>
<comment type="caution">
    <text evidence="2">The sequence shown here is derived from an EMBL/GenBank/DDBJ whole genome shotgun (WGS) entry which is preliminary data.</text>
</comment>
<protein>
    <submittedName>
        <fullName evidence="2">Lysophospholipase</fullName>
    </submittedName>
</protein>
<gene>
    <name evidence="2" type="ORF">HC246_05680</name>
</gene>
<keyword evidence="3" id="KW-1185">Reference proteome</keyword>
<evidence type="ECO:0000313" key="2">
    <source>
        <dbReference type="EMBL" id="NMF57521.1"/>
    </source>
</evidence>
<dbReference type="Gene3D" id="3.40.50.1820">
    <property type="entry name" value="alpha/beta hydrolase"/>
    <property type="match status" value="1"/>
</dbReference>
<evidence type="ECO:0000259" key="1">
    <source>
        <dbReference type="Pfam" id="PF07819"/>
    </source>
</evidence>
<organism evidence="2 3">
    <name type="scientific">Pseudanabaena yagii GIHE-NHR1</name>
    <dbReference type="NCBI Taxonomy" id="2722753"/>
    <lineage>
        <taxon>Bacteria</taxon>
        <taxon>Bacillati</taxon>
        <taxon>Cyanobacteriota</taxon>
        <taxon>Cyanophyceae</taxon>
        <taxon>Pseudanabaenales</taxon>
        <taxon>Pseudanabaenaceae</taxon>
        <taxon>Pseudanabaena</taxon>
        <taxon>Pseudanabaena yagii</taxon>
    </lineage>
</organism>
<dbReference type="Proteomes" id="UP000738376">
    <property type="component" value="Unassembled WGS sequence"/>
</dbReference>
<reference evidence="2 3" key="1">
    <citation type="submission" date="2020-03" db="EMBL/GenBank/DDBJ databases">
        <title>Draft Genome Sequence of 2-Methylisoborneol Producing Pseudanabaena yagii Strain GIHE-NHR1 Isolated from North Han River in South Korea.</title>
        <authorList>
            <person name="Jeong J."/>
        </authorList>
    </citation>
    <scope>NUCLEOTIDE SEQUENCE [LARGE SCALE GENOMIC DNA]</scope>
    <source>
        <strain evidence="2 3">GIHE-NHR1</strain>
    </source>
</reference>